<reference evidence="1 2" key="1">
    <citation type="submission" date="2016-03" db="EMBL/GenBank/DDBJ databases">
        <title>Shallow-sea hydrothermal system.</title>
        <authorList>
            <person name="Tang K."/>
        </authorList>
    </citation>
    <scope>NUCLEOTIDE SEQUENCE [LARGE SCALE GENOMIC DNA]</scope>
    <source>
        <strain evidence="1 2">JLT9</strain>
    </source>
</reference>
<dbReference type="AlphaFoldDB" id="A0A1B1ND94"/>
<dbReference type="PATRIC" id="fig|1758689.4.peg.2104"/>
<keyword evidence="2" id="KW-1185">Reference proteome</keyword>
<dbReference type="InterPro" id="IPR042178">
    <property type="entry name" value="Serpin_sf_1"/>
</dbReference>
<name>A0A1B1ND94_9MICO</name>
<sequence>MSADPGQLVDAVRRYAVALDTQVLTGPGVCSGLGAWLLLALAAGGGRATDADLAELEQALGLPADEAVEALTRLLDDPHPAVSAAVARWADEQSLTGDLAEWSVPERVEDGPLPDQEGADRWASERTDGLIERFPVEITELTRLVLASALATRISWLSPLTELEDGGLGTEGGTARHTVIETQAAGPVAVITPRSTSGLAVLSVIADPQVPREQVLAAAHEIAARATGPLDGTEVTSDGHAWTLTEHREVRPSFREVVEEWTGWVPSWRLVSDHDLTGAPGFAAACAALEAFVLPAGRPADYEVRQSAVAAYTATGFEAAAVTGMAVRAAGMPPEQEVLVRRIHVRMDRPHAVVAVALADGSPWHGLPVFTAWVDPVGTR</sequence>
<evidence type="ECO:0000313" key="1">
    <source>
        <dbReference type="EMBL" id="ANS79418.1"/>
    </source>
</evidence>
<dbReference type="RefSeq" id="WP_066639671.1">
    <property type="nucleotide sequence ID" value="NZ_CP014989.1"/>
</dbReference>
<dbReference type="Gene3D" id="3.30.497.10">
    <property type="entry name" value="Antithrombin, subunit I, domain 2"/>
    <property type="match status" value="1"/>
</dbReference>
<protein>
    <recommendedName>
        <fullName evidence="3">Serpin domain-containing protein</fullName>
    </recommendedName>
</protein>
<dbReference type="OrthoDB" id="4847668at2"/>
<evidence type="ECO:0008006" key="3">
    <source>
        <dbReference type="Google" id="ProtNLM"/>
    </source>
</evidence>
<gene>
    <name evidence="1" type="ORF">SGUI_2022</name>
</gene>
<dbReference type="STRING" id="1758689.SGUI_2022"/>
<dbReference type="EMBL" id="CP014989">
    <property type="protein sequence ID" value="ANS79418.1"/>
    <property type="molecule type" value="Genomic_DNA"/>
</dbReference>
<dbReference type="Proteomes" id="UP000092482">
    <property type="component" value="Chromosome"/>
</dbReference>
<evidence type="ECO:0000313" key="2">
    <source>
        <dbReference type="Proteomes" id="UP000092482"/>
    </source>
</evidence>
<accession>A0A1B1ND94</accession>
<dbReference type="KEGG" id="serj:SGUI_2022"/>
<organism evidence="1 2">
    <name type="scientific">Serinicoccus hydrothermalis</name>
    <dbReference type="NCBI Taxonomy" id="1758689"/>
    <lineage>
        <taxon>Bacteria</taxon>
        <taxon>Bacillati</taxon>
        <taxon>Actinomycetota</taxon>
        <taxon>Actinomycetes</taxon>
        <taxon>Micrococcales</taxon>
        <taxon>Ornithinimicrobiaceae</taxon>
        <taxon>Serinicoccus</taxon>
    </lineage>
</organism>
<proteinExistence type="predicted"/>